<accession>A0A0C9WJQ2</accession>
<evidence type="ECO:0000313" key="2">
    <source>
        <dbReference type="Proteomes" id="UP000054477"/>
    </source>
</evidence>
<dbReference type="Proteomes" id="UP000054477">
    <property type="component" value="Unassembled WGS sequence"/>
</dbReference>
<organism evidence="1 2">
    <name type="scientific">Laccaria amethystina LaAM-08-1</name>
    <dbReference type="NCBI Taxonomy" id="1095629"/>
    <lineage>
        <taxon>Eukaryota</taxon>
        <taxon>Fungi</taxon>
        <taxon>Dikarya</taxon>
        <taxon>Basidiomycota</taxon>
        <taxon>Agaricomycotina</taxon>
        <taxon>Agaricomycetes</taxon>
        <taxon>Agaricomycetidae</taxon>
        <taxon>Agaricales</taxon>
        <taxon>Agaricineae</taxon>
        <taxon>Hydnangiaceae</taxon>
        <taxon>Laccaria</taxon>
    </lineage>
</organism>
<reference evidence="1 2" key="1">
    <citation type="submission" date="2014-04" db="EMBL/GenBank/DDBJ databases">
        <authorList>
            <consortium name="DOE Joint Genome Institute"/>
            <person name="Kuo A."/>
            <person name="Kohler A."/>
            <person name="Nagy L.G."/>
            <person name="Floudas D."/>
            <person name="Copeland A."/>
            <person name="Barry K.W."/>
            <person name="Cichocki N."/>
            <person name="Veneault-Fourrey C."/>
            <person name="LaButti K."/>
            <person name="Lindquist E.A."/>
            <person name="Lipzen A."/>
            <person name="Lundell T."/>
            <person name="Morin E."/>
            <person name="Murat C."/>
            <person name="Sun H."/>
            <person name="Tunlid A."/>
            <person name="Henrissat B."/>
            <person name="Grigoriev I.V."/>
            <person name="Hibbett D.S."/>
            <person name="Martin F."/>
            <person name="Nordberg H.P."/>
            <person name="Cantor M.N."/>
            <person name="Hua S.X."/>
        </authorList>
    </citation>
    <scope>NUCLEOTIDE SEQUENCE [LARGE SCALE GENOMIC DNA]</scope>
    <source>
        <strain evidence="1 2">LaAM-08-1</strain>
    </source>
</reference>
<sequence>MPPVLLLASHRSHKLFQDEQRRRRVLVMAKERQVHRTPLRHLRERLVPCGKSNWMTSLPLLRYLLWFSILTST</sequence>
<reference evidence="2" key="2">
    <citation type="submission" date="2015-01" db="EMBL/GenBank/DDBJ databases">
        <title>Evolutionary Origins and Diversification of the Mycorrhizal Mutualists.</title>
        <authorList>
            <consortium name="DOE Joint Genome Institute"/>
            <consortium name="Mycorrhizal Genomics Consortium"/>
            <person name="Kohler A."/>
            <person name="Kuo A."/>
            <person name="Nagy L.G."/>
            <person name="Floudas D."/>
            <person name="Copeland A."/>
            <person name="Barry K.W."/>
            <person name="Cichocki N."/>
            <person name="Veneault-Fourrey C."/>
            <person name="LaButti K."/>
            <person name="Lindquist E.A."/>
            <person name="Lipzen A."/>
            <person name="Lundell T."/>
            <person name="Morin E."/>
            <person name="Murat C."/>
            <person name="Riley R."/>
            <person name="Ohm R."/>
            <person name="Sun H."/>
            <person name="Tunlid A."/>
            <person name="Henrissat B."/>
            <person name="Grigoriev I.V."/>
            <person name="Hibbett D.S."/>
            <person name="Martin F."/>
        </authorList>
    </citation>
    <scope>NUCLEOTIDE SEQUENCE [LARGE SCALE GENOMIC DNA]</scope>
    <source>
        <strain evidence="2">LaAM-08-1</strain>
    </source>
</reference>
<dbReference type="EMBL" id="KN838767">
    <property type="protein sequence ID" value="KIJ95089.1"/>
    <property type="molecule type" value="Genomic_DNA"/>
</dbReference>
<proteinExistence type="predicted"/>
<dbReference type="HOGENOM" id="CLU_2705187_0_0_1"/>
<dbReference type="AlphaFoldDB" id="A0A0C9WJQ2"/>
<protein>
    <submittedName>
        <fullName evidence="1">Uncharacterized protein</fullName>
    </submittedName>
</protein>
<keyword evidence="2" id="KW-1185">Reference proteome</keyword>
<evidence type="ECO:0000313" key="1">
    <source>
        <dbReference type="EMBL" id="KIJ95089.1"/>
    </source>
</evidence>
<name>A0A0C9WJQ2_9AGAR</name>
<gene>
    <name evidence="1" type="ORF">K443DRAFT_338400</name>
</gene>